<keyword evidence="2 7" id="KW-0430">Lectin</keyword>
<evidence type="ECO:0000259" key="6">
    <source>
        <dbReference type="PROSITE" id="PS51406"/>
    </source>
</evidence>
<reference evidence="7" key="1">
    <citation type="journal article" date="2003" name="DNA Res.">
        <title>Identification and sequence of seventy-nine new transcripts expressed in hemocytes of Ciona intestinalis, three of which may be involved in characteristic cell-cell communication.</title>
        <authorList>
            <person name="Terajima D."/>
            <person name="Yamada S."/>
            <person name="Uchino R."/>
            <person name="Ikawa S."/>
            <person name="Ikeda M."/>
            <person name="Shida K."/>
            <person name="Arai Y."/>
            <person name="Wang H.G."/>
            <person name="Satoh N."/>
            <person name="Satake M."/>
        </authorList>
    </citation>
    <scope>NUCLEOTIDE SEQUENCE</scope>
</reference>
<evidence type="ECO:0000313" key="7">
    <source>
        <dbReference type="EMBL" id="AAP91752.1"/>
    </source>
</evidence>
<dbReference type="RefSeq" id="NP_001231983.1">
    <property type="nucleotide sequence ID" value="NM_001245054.1"/>
</dbReference>
<accession>Q69HM9</accession>
<dbReference type="InterPro" id="IPR002181">
    <property type="entry name" value="Fibrinogen_a/b/g_C_dom"/>
</dbReference>
<keyword evidence="3" id="KW-0106">Calcium</keyword>
<evidence type="ECO:0000256" key="3">
    <source>
        <dbReference type="ARBA" id="ARBA00022837"/>
    </source>
</evidence>
<keyword evidence="5" id="KW-0472">Membrane</keyword>
<name>Q69HM9_CIOIN</name>
<organism evidence="7">
    <name type="scientific">Ciona intestinalis</name>
    <name type="common">Transparent sea squirt</name>
    <name type="synonym">Ascidia intestinalis</name>
    <dbReference type="NCBI Taxonomy" id="7719"/>
    <lineage>
        <taxon>Eukaryota</taxon>
        <taxon>Metazoa</taxon>
        <taxon>Chordata</taxon>
        <taxon>Tunicata</taxon>
        <taxon>Ascidiacea</taxon>
        <taxon>Phlebobranchia</taxon>
        <taxon>Cionidae</taxon>
        <taxon>Ciona</taxon>
    </lineage>
</organism>
<keyword evidence="1" id="KW-0479">Metal-binding</keyword>
<feature type="transmembrane region" description="Helical" evidence="5">
    <location>
        <begin position="25"/>
        <end position="44"/>
    </location>
</feature>
<keyword evidence="5" id="KW-0812">Transmembrane</keyword>
<keyword evidence="4" id="KW-1015">Disulfide bond</keyword>
<feature type="domain" description="Fibrinogen C-terminal" evidence="6">
    <location>
        <begin position="66"/>
        <end position="113"/>
    </location>
</feature>
<evidence type="ECO:0000256" key="1">
    <source>
        <dbReference type="ARBA" id="ARBA00022723"/>
    </source>
</evidence>
<dbReference type="KEGG" id="cin:494399"/>
<dbReference type="InterPro" id="IPR014716">
    <property type="entry name" value="Fibrinogen_a/b/g_C_1"/>
</dbReference>
<sequence>MTFVTISDTYETKNYTSMCKGFGDITWKIVTTLAFIISLVALILSVRTHVNVNNAGMPILIVTPSANSVNLPRSCHEIRNHVSGVYTIKPKGSIFPFKTYCEMQDQEGGWTLVASIHENNIHGKCSPGDKWSSEQGGITALTGSGNWANRNTFGNLEAVTSQDYKNSAYMDVNGSNVMLWHVRNGVRLSDLSRRAHFKYLTTDNVLLNNGKSLQRLYRDHVPLKLSVGGLKPLIQSINATSVNTTSLIPGWFNYRYSSSSNAMSILDGGNDMYDTGNKVSFRVNGGNFTQAYYDRDAFLYQYGVEFSTATIYPFLALAWIGNNNGALQSFDIKVYSNYGADGSGRFSTYNTTTITLGDFTIKYRVFNVYAARDPSVCEVYFYMGSRNKWHSKFPSMMESISWGTSTSHATNIVRVSGSPEKIVFGYTLLSKRSGLRVTADEVTTVLSEYIKAANDFTFKFNNERLTAQSRIFVGSRQLMNETIPATERKTVQFGEIQFRAYNSIGFPNALCAGFSTISTFPERMCLGGINTYRRVRKQCGDFAAWEGNLNQYQNSNPEIATESGRSRNEINSTILLFVK</sequence>
<dbReference type="PANTHER" id="PTHR16146">
    <property type="entry name" value="INTELECTIN"/>
    <property type="match status" value="1"/>
</dbReference>
<dbReference type="InterPro" id="IPR036056">
    <property type="entry name" value="Fibrinogen-like_C"/>
</dbReference>
<dbReference type="OrthoDB" id="5971203at2759"/>
<dbReference type="SUPFAM" id="SSF56496">
    <property type="entry name" value="Fibrinogen C-terminal domain-like"/>
    <property type="match status" value="1"/>
</dbReference>
<dbReference type="PROSITE" id="PS51406">
    <property type="entry name" value="FIBRINOGEN_C_2"/>
    <property type="match status" value="1"/>
</dbReference>
<evidence type="ECO:0000256" key="2">
    <source>
        <dbReference type="ARBA" id="ARBA00022734"/>
    </source>
</evidence>
<dbReference type="GO" id="GO:0046872">
    <property type="term" value="F:metal ion binding"/>
    <property type="evidence" value="ECO:0007669"/>
    <property type="project" value="UniProtKB-KW"/>
</dbReference>
<dbReference type="Pfam" id="PF00147">
    <property type="entry name" value="Fibrinogen_C"/>
    <property type="match status" value="1"/>
</dbReference>
<proteinExistence type="evidence at transcript level"/>
<accession>A0A1W2VXH0</accession>
<evidence type="ECO:0000256" key="5">
    <source>
        <dbReference type="SAM" id="Phobius"/>
    </source>
</evidence>
<keyword evidence="5" id="KW-1133">Transmembrane helix</keyword>
<dbReference type="Gene3D" id="3.90.215.10">
    <property type="entry name" value="Gamma Fibrinogen, chain A, domain 1"/>
    <property type="match status" value="1"/>
</dbReference>
<dbReference type="GO" id="GO:0030246">
    <property type="term" value="F:carbohydrate binding"/>
    <property type="evidence" value="ECO:0007669"/>
    <property type="project" value="UniProtKB-KW"/>
</dbReference>
<protein>
    <submittedName>
        <fullName evidence="7">Cortical granule lectin-like</fullName>
    </submittedName>
</protein>
<dbReference type="PANTHER" id="PTHR16146:SF46">
    <property type="entry name" value="INTELECTIN-1A-RELATED"/>
    <property type="match status" value="1"/>
</dbReference>
<evidence type="ECO:0000256" key="4">
    <source>
        <dbReference type="ARBA" id="ARBA00023157"/>
    </source>
</evidence>
<dbReference type="AlphaFoldDB" id="Q69HM9"/>
<dbReference type="EMBL" id="AY261886">
    <property type="protein sequence ID" value="AAP91752.1"/>
    <property type="molecule type" value="mRNA"/>
</dbReference>
<dbReference type="NCBIfam" id="NF040941">
    <property type="entry name" value="GGGWT_bact"/>
    <property type="match status" value="1"/>
</dbReference>
<dbReference type="GeneID" id="494399"/>